<evidence type="ECO:0000313" key="5">
    <source>
        <dbReference type="EMBL" id="NIH68231.1"/>
    </source>
</evidence>
<name>A0A846LLH5_9ACTN</name>
<comment type="caution">
    <text evidence="5">The sequence shown here is derived from an EMBL/GenBank/DDBJ whole genome shotgun (WGS) entry which is preliminary data.</text>
</comment>
<dbReference type="Gene3D" id="1.10.10.60">
    <property type="entry name" value="Homeodomain-like"/>
    <property type="match status" value="1"/>
</dbReference>
<dbReference type="InterPro" id="IPR004111">
    <property type="entry name" value="Repressor_TetR_C"/>
</dbReference>
<dbReference type="Pfam" id="PF02909">
    <property type="entry name" value="TetR_C_1"/>
    <property type="match status" value="1"/>
</dbReference>
<reference evidence="4" key="4">
    <citation type="submission" date="2024-05" db="EMBL/GenBank/DDBJ databases">
        <authorList>
            <person name="Sun Q."/>
            <person name="Zhou Y."/>
        </authorList>
    </citation>
    <scope>NUCLEOTIDE SEQUENCE</scope>
    <source>
        <strain evidence="4">CGMCC 4.5581</strain>
    </source>
</reference>
<keyword evidence="2" id="KW-0804">Transcription</keyword>
<proteinExistence type="predicted"/>
<dbReference type="InterPro" id="IPR009057">
    <property type="entry name" value="Homeodomain-like_sf"/>
</dbReference>
<dbReference type="Proteomes" id="UP000552836">
    <property type="component" value="Unassembled WGS sequence"/>
</dbReference>
<sequence>MAAPEPKPLPARRGRGNRAGLTAARIVAAARTLEPEKVTVKAVADRLGVDRAAVHHHVSDLNTLRELVALDAFAARLAPVVIPPGADWPDACRLLAVSMYDAVLASEGFGVYVRLTSTDVALLEPVEHTLRIMLAAGFDQEAAARFLATLATLAGATARERLLARRPSGHPQPAELHRALEDRDAELPLLRRIADAPPLTFDEAQLHAGVDLLLDGMARRLPQ</sequence>
<dbReference type="Gene3D" id="1.10.357.10">
    <property type="entry name" value="Tetracycline Repressor, domain 2"/>
    <property type="match status" value="1"/>
</dbReference>
<dbReference type="SUPFAM" id="SSF48498">
    <property type="entry name" value="Tetracyclin repressor-like, C-terminal domain"/>
    <property type="match status" value="1"/>
</dbReference>
<reference evidence="4" key="1">
    <citation type="journal article" date="2014" name="Int. J. Syst. Evol. Microbiol.">
        <title>Complete genome of a new Firmicutes species belonging to the dominant human colonic microbiota ('Ruminococcus bicirculans') reveals two chromosomes and a selective capacity to utilize plant glucans.</title>
        <authorList>
            <consortium name="NISC Comparative Sequencing Program"/>
            <person name="Wegmann U."/>
            <person name="Louis P."/>
            <person name="Goesmann A."/>
            <person name="Henrissat B."/>
            <person name="Duncan S.H."/>
            <person name="Flint H.J."/>
        </authorList>
    </citation>
    <scope>NUCLEOTIDE SEQUENCE</scope>
    <source>
        <strain evidence="4">CGMCC 4.5581</strain>
    </source>
</reference>
<evidence type="ECO:0000259" key="3">
    <source>
        <dbReference type="Pfam" id="PF02909"/>
    </source>
</evidence>
<evidence type="ECO:0000256" key="1">
    <source>
        <dbReference type="ARBA" id="ARBA00023015"/>
    </source>
</evidence>
<dbReference type="Proteomes" id="UP000648663">
    <property type="component" value="Unassembled WGS sequence"/>
</dbReference>
<dbReference type="EMBL" id="JAAMPA010000001">
    <property type="protein sequence ID" value="NIH68231.1"/>
    <property type="molecule type" value="Genomic_DNA"/>
</dbReference>
<organism evidence="5 6">
    <name type="scientific">Modestobacter marinus</name>
    <dbReference type="NCBI Taxonomy" id="477641"/>
    <lineage>
        <taxon>Bacteria</taxon>
        <taxon>Bacillati</taxon>
        <taxon>Actinomycetota</taxon>
        <taxon>Actinomycetes</taxon>
        <taxon>Geodermatophilales</taxon>
        <taxon>Geodermatophilaceae</taxon>
        <taxon>Modestobacter</taxon>
    </lineage>
</organism>
<dbReference type="RefSeq" id="WP_166755476.1">
    <property type="nucleotide sequence ID" value="NZ_BAABJU010000005.1"/>
</dbReference>
<evidence type="ECO:0000256" key="2">
    <source>
        <dbReference type="ARBA" id="ARBA00023163"/>
    </source>
</evidence>
<evidence type="ECO:0000313" key="4">
    <source>
        <dbReference type="EMBL" id="GGL79392.1"/>
    </source>
</evidence>
<dbReference type="GO" id="GO:0045892">
    <property type="term" value="P:negative regulation of DNA-templated transcription"/>
    <property type="evidence" value="ECO:0007669"/>
    <property type="project" value="InterPro"/>
</dbReference>
<dbReference type="SUPFAM" id="SSF46689">
    <property type="entry name" value="Homeodomain-like"/>
    <property type="match status" value="1"/>
</dbReference>
<evidence type="ECO:0000313" key="7">
    <source>
        <dbReference type="Proteomes" id="UP000648663"/>
    </source>
</evidence>
<dbReference type="InterPro" id="IPR036271">
    <property type="entry name" value="Tet_transcr_reg_TetR-rel_C_sf"/>
</dbReference>
<protein>
    <submittedName>
        <fullName evidence="5">AcrR family transcriptional regulator</fullName>
    </submittedName>
</protein>
<keyword evidence="1" id="KW-0805">Transcription regulation</keyword>
<dbReference type="AlphaFoldDB" id="A0A846LLH5"/>
<feature type="domain" description="Tetracycline repressor TetR C-terminal" evidence="3">
    <location>
        <begin position="85"/>
        <end position="219"/>
    </location>
</feature>
<accession>A0A846LLH5</accession>
<evidence type="ECO:0000313" key="6">
    <source>
        <dbReference type="Proteomes" id="UP000552836"/>
    </source>
</evidence>
<reference evidence="5 6" key="3">
    <citation type="submission" date="2020-02" db="EMBL/GenBank/DDBJ databases">
        <title>Sequencing the genomes of 1000 actinobacteria strains.</title>
        <authorList>
            <person name="Klenk H.-P."/>
        </authorList>
    </citation>
    <scope>NUCLEOTIDE SEQUENCE [LARGE SCALE GENOMIC DNA]</scope>
    <source>
        <strain evidence="5 6">DSM 45201</strain>
    </source>
</reference>
<reference evidence="7" key="2">
    <citation type="journal article" date="2019" name="Int. J. Syst. Evol. Microbiol.">
        <title>The Global Catalogue of Microorganisms (GCM) 10K type strain sequencing project: providing services to taxonomists for standard genome sequencing and annotation.</title>
        <authorList>
            <consortium name="The Broad Institute Genomics Platform"/>
            <consortium name="The Broad Institute Genome Sequencing Center for Infectious Disease"/>
            <person name="Wu L."/>
            <person name="Ma J."/>
        </authorList>
    </citation>
    <scope>NUCLEOTIDE SEQUENCE [LARGE SCALE GENOMIC DNA]</scope>
    <source>
        <strain evidence="7">CGMCC 4.5581</strain>
    </source>
</reference>
<dbReference type="EMBL" id="BMMI01000008">
    <property type="protein sequence ID" value="GGL79392.1"/>
    <property type="molecule type" value="Genomic_DNA"/>
</dbReference>
<keyword evidence="7" id="KW-1185">Reference proteome</keyword>
<gene>
    <name evidence="5" type="ORF">FB380_002677</name>
    <name evidence="4" type="ORF">GCM10011589_39400</name>
</gene>